<reference evidence="9" key="1">
    <citation type="submission" date="2018-05" db="EMBL/GenBank/DDBJ databases">
        <authorList>
            <person name="Lanie J.A."/>
            <person name="Ng W.-L."/>
            <person name="Kazmierczak K.M."/>
            <person name="Andrzejewski T.M."/>
            <person name="Davidsen T.M."/>
            <person name="Wayne K.J."/>
            <person name="Tettelin H."/>
            <person name="Glass J.I."/>
            <person name="Rusch D."/>
            <person name="Podicherti R."/>
            <person name="Tsui H.-C.T."/>
            <person name="Winkler M.E."/>
        </authorList>
    </citation>
    <scope>NUCLEOTIDE SEQUENCE</scope>
</reference>
<keyword evidence="1" id="KW-0806">Transcription termination</keyword>
<dbReference type="InterPro" id="IPR036555">
    <property type="entry name" value="NusA_N_sf"/>
</dbReference>
<dbReference type="FunFam" id="3.30.300.20:FF:000005">
    <property type="entry name" value="Transcription termination/antitermination protein NusA"/>
    <property type="match status" value="1"/>
</dbReference>
<dbReference type="Gene3D" id="3.30.300.20">
    <property type="match status" value="2"/>
</dbReference>
<dbReference type="InterPro" id="IPR010213">
    <property type="entry name" value="TF_NusA"/>
</dbReference>
<dbReference type="SMART" id="SM00322">
    <property type="entry name" value="KH"/>
    <property type="match status" value="2"/>
</dbReference>
<protein>
    <recommendedName>
        <fullName evidence="8">S1 motif domain-containing protein</fullName>
    </recommendedName>
</protein>
<sequence>MKSDFLIALTQLAAERHLPREQVLGAIEVALASAFKKDNPASGQNISVTLNPNTGDVSVFALKTVVETVEDSDKEVTVADAQFIKKGAELGDEVAAAEPLPHNASRIAAQTAKQVVLQRLREAERDLLYQEFQQHEGDIVSGVIEQAEPGRTITLDLGRAQAVLPYEEQAPNERYRKGQRTKVYLVSVRTTPKGPEILVSRSHKNMLKRLFEIEVPEVYNGVVEIKAIAREAGFRSKVAVSATQAGIDPVGSCIGIRGNRIQSIVNELQGEKIDIVSWDEEPRTFITNALSPSEPVHVELLEPDQTAIVVVPDRQLSLAIGKEGQNTRLAARLTGWRLDVKGMTEWEEIKETTQSKTEATAETEALVADEAAEAVEEAIAIVEEAGAAATEEASRSDAAVADAVAVTEAETKAPAEEIDEDSILEALIQEEEDQASSETAAEPAVDEGLSVEDLGAFTIDDVELSDDDEEIEEGEGELPELDGLPVLIPDAGKIRFAEDIVEEFRGGGRGGRRRRGGGARGGARGGGARGGGAAAGGGR</sequence>
<evidence type="ECO:0000256" key="2">
    <source>
        <dbReference type="ARBA" id="ARBA00022490"/>
    </source>
</evidence>
<evidence type="ECO:0000313" key="9">
    <source>
        <dbReference type="EMBL" id="SUZ48678.1"/>
    </source>
</evidence>
<dbReference type="FunFam" id="3.30.300.20:FF:000002">
    <property type="entry name" value="Transcription termination/antitermination protein NusA"/>
    <property type="match status" value="1"/>
</dbReference>
<feature type="region of interest" description="Disordered" evidence="7">
    <location>
        <begin position="505"/>
        <end position="539"/>
    </location>
</feature>
<dbReference type="GO" id="GO:0005829">
    <property type="term" value="C:cytosol"/>
    <property type="evidence" value="ECO:0007669"/>
    <property type="project" value="TreeGrafter"/>
</dbReference>
<dbReference type="NCBIfam" id="TIGR01953">
    <property type="entry name" value="NusA"/>
    <property type="match status" value="1"/>
</dbReference>
<dbReference type="PANTHER" id="PTHR22648:SF0">
    <property type="entry name" value="TRANSCRIPTION TERMINATION_ANTITERMINATION PROTEIN NUSA"/>
    <property type="match status" value="1"/>
</dbReference>
<dbReference type="CDD" id="cd22529">
    <property type="entry name" value="KH-II_NusA_rpt2"/>
    <property type="match status" value="1"/>
</dbReference>
<gene>
    <name evidence="9" type="ORF">METZ01_LOCUS1532</name>
</gene>
<dbReference type="PROSITE" id="PS50126">
    <property type="entry name" value="S1"/>
    <property type="match status" value="1"/>
</dbReference>
<feature type="domain" description="S1 motif" evidence="8">
    <location>
        <begin position="137"/>
        <end position="202"/>
    </location>
</feature>
<accession>A0A381N4U2</accession>
<dbReference type="InterPro" id="IPR025249">
    <property type="entry name" value="TF_NusA_KH_1st"/>
</dbReference>
<dbReference type="AlphaFoldDB" id="A0A381N4U2"/>
<dbReference type="SMART" id="SM00316">
    <property type="entry name" value="S1"/>
    <property type="match status" value="1"/>
</dbReference>
<dbReference type="SUPFAM" id="SSF54814">
    <property type="entry name" value="Prokaryotic type KH domain (KH-domain type II)"/>
    <property type="match status" value="2"/>
</dbReference>
<organism evidence="9">
    <name type="scientific">marine metagenome</name>
    <dbReference type="NCBI Taxonomy" id="408172"/>
    <lineage>
        <taxon>unclassified sequences</taxon>
        <taxon>metagenomes</taxon>
        <taxon>ecological metagenomes</taxon>
    </lineage>
</organism>
<evidence type="ECO:0000256" key="5">
    <source>
        <dbReference type="ARBA" id="ARBA00023015"/>
    </source>
</evidence>
<dbReference type="GO" id="GO:0003723">
    <property type="term" value="F:RNA binding"/>
    <property type="evidence" value="ECO:0007669"/>
    <property type="project" value="UniProtKB-KW"/>
</dbReference>
<evidence type="ECO:0000256" key="3">
    <source>
        <dbReference type="ARBA" id="ARBA00022814"/>
    </source>
</evidence>
<feature type="compositionally biased region" description="Gly residues" evidence="7">
    <location>
        <begin position="518"/>
        <end position="539"/>
    </location>
</feature>
<feature type="compositionally biased region" description="Acidic residues" evidence="7">
    <location>
        <begin position="464"/>
        <end position="480"/>
    </location>
</feature>
<dbReference type="Pfam" id="PF26594">
    <property type="entry name" value="KH_NusA_2nd"/>
    <property type="match status" value="1"/>
</dbReference>
<feature type="region of interest" description="Disordered" evidence="7">
    <location>
        <begin position="464"/>
        <end position="483"/>
    </location>
</feature>
<dbReference type="InterPro" id="IPR058582">
    <property type="entry name" value="KH_NusA_2nd"/>
</dbReference>
<dbReference type="InterPro" id="IPR012340">
    <property type="entry name" value="NA-bd_OB-fold"/>
</dbReference>
<dbReference type="InterPro" id="IPR003029">
    <property type="entry name" value="S1_domain"/>
</dbReference>
<dbReference type="InterPro" id="IPR004087">
    <property type="entry name" value="KH_dom"/>
</dbReference>
<dbReference type="GO" id="GO:0031564">
    <property type="term" value="P:transcription antitermination"/>
    <property type="evidence" value="ECO:0007669"/>
    <property type="project" value="UniProtKB-KW"/>
</dbReference>
<dbReference type="InterPro" id="IPR013735">
    <property type="entry name" value="TF_NusA_N"/>
</dbReference>
<evidence type="ECO:0000259" key="8">
    <source>
        <dbReference type="PROSITE" id="PS50126"/>
    </source>
</evidence>
<keyword evidence="6" id="KW-0804">Transcription</keyword>
<evidence type="ECO:0000256" key="6">
    <source>
        <dbReference type="ARBA" id="ARBA00023163"/>
    </source>
</evidence>
<dbReference type="Gene3D" id="2.40.50.140">
    <property type="entry name" value="Nucleic acid-binding proteins"/>
    <property type="match status" value="1"/>
</dbReference>
<dbReference type="PROSITE" id="PS50084">
    <property type="entry name" value="KH_TYPE_1"/>
    <property type="match status" value="1"/>
</dbReference>
<keyword evidence="3" id="KW-0889">Transcription antitermination</keyword>
<dbReference type="Gene3D" id="3.30.1480.10">
    <property type="entry name" value="NusA, N-terminal domain"/>
    <property type="match status" value="1"/>
</dbReference>
<dbReference type="GO" id="GO:0006353">
    <property type="term" value="P:DNA-templated transcription termination"/>
    <property type="evidence" value="ECO:0007669"/>
    <property type="project" value="UniProtKB-KW"/>
</dbReference>
<dbReference type="SUPFAM" id="SSF69705">
    <property type="entry name" value="Transcription factor NusA, N-terminal domain"/>
    <property type="match status" value="1"/>
</dbReference>
<keyword evidence="2" id="KW-0963">Cytoplasm</keyword>
<dbReference type="Pfam" id="PF08529">
    <property type="entry name" value="NusA_N"/>
    <property type="match status" value="1"/>
</dbReference>
<evidence type="ECO:0000256" key="4">
    <source>
        <dbReference type="ARBA" id="ARBA00022884"/>
    </source>
</evidence>
<dbReference type="CDD" id="cd04455">
    <property type="entry name" value="S1_NusA"/>
    <property type="match status" value="1"/>
</dbReference>
<evidence type="ECO:0000256" key="1">
    <source>
        <dbReference type="ARBA" id="ARBA00022472"/>
    </source>
</evidence>
<dbReference type="InterPro" id="IPR009019">
    <property type="entry name" value="KH_sf_prok-type"/>
</dbReference>
<name>A0A381N4U2_9ZZZZ</name>
<proteinExistence type="inferred from homology"/>
<dbReference type="EMBL" id="UINC01000079">
    <property type="protein sequence ID" value="SUZ48678.1"/>
    <property type="molecule type" value="Genomic_DNA"/>
</dbReference>
<dbReference type="CDD" id="cd02134">
    <property type="entry name" value="KH-II_NusA_rpt1"/>
    <property type="match status" value="1"/>
</dbReference>
<evidence type="ECO:0000256" key="7">
    <source>
        <dbReference type="SAM" id="MobiDB-lite"/>
    </source>
</evidence>
<keyword evidence="4" id="KW-0694">RNA-binding</keyword>
<dbReference type="PANTHER" id="PTHR22648">
    <property type="entry name" value="TRANSCRIPTION TERMINATION FACTOR NUSA"/>
    <property type="match status" value="1"/>
</dbReference>
<keyword evidence="5" id="KW-0805">Transcription regulation</keyword>
<dbReference type="HAMAP" id="MF_00945_B">
    <property type="entry name" value="NusA_B"/>
    <property type="match status" value="1"/>
</dbReference>
<dbReference type="InterPro" id="IPR030842">
    <property type="entry name" value="TF_NusA_bacterial"/>
</dbReference>
<dbReference type="GO" id="GO:0003700">
    <property type="term" value="F:DNA-binding transcription factor activity"/>
    <property type="evidence" value="ECO:0007669"/>
    <property type="project" value="InterPro"/>
</dbReference>
<dbReference type="InterPro" id="IPR015946">
    <property type="entry name" value="KH_dom-like_a/b"/>
</dbReference>
<dbReference type="Pfam" id="PF13184">
    <property type="entry name" value="KH_NusA_1st"/>
    <property type="match status" value="1"/>
</dbReference>
<dbReference type="SUPFAM" id="SSF50249">
    <property type="entry name" value="Nucleic acid-binding proteins"/>
    <property type="match status" value="1"/>
</dbReference>